<dbReference type="PANTHER" id="PTHR42755:SF1">
    <property type="entry name" value="3-DEOXY-D-MANNO-OCTULOSONIC ACID TRANSFERASE, MITOCHONDRIAL-RELATED"/>
    <property type="match status" value="1"/>
</dbReference>
<evidence type="ECO:0000256" key="12">
    <source>
        <dbReference type="RuleBase" id="RU365103"/>
    </source>
</evidence>
<dbReference type="GO" id="GO:0009244">
    <property type="term" value="P:lipopolysaccharide core region biosynthetic process"/>
    <property type="evidence" value="ECO:0007669"/>
    <property type="project" value="UniProtKB-UniRule"/>
</dbReference>
<dbReference type="FunFam" id="3.40.50.2000:FF:000032">
    <property type="entry name" value="3-deoxy-D-manno-octulosonic acid transferase"/>
    <property type="match status" value="1"/>
</dbReference>
<evidence type="ECO:0000256" key="11">
    <source>
        <dbReference type="PIRSR" id="PIRSR639901-2"/>
    </source>
</evidence>
<dbReference type="GO" id="GO:0043842">
    <property type="term" value="F:Kdo transferase activity"/>
    <property type="evidence" value="ECO:0007669"/>
    <property type="project" value="UniProtKB-EC"/>
</dbReference>
<evidence type="ECO:0000256" key="8">
    <source>
        <dbReference type="ARBA" id="ARBA00031445"/>
    </source>
</evidence>
<organism evidence="14 15">
    <name type="scientific">Kangiella spongicola</name>
    <dbReference type="NCBI Taxonomy" id="796379"/>
    <lineage>
        <taxon>Bacteria</taxon>
        <taxon>Pseudomonadati</taxon>
        <taxon>Pseudomonadota</taxon>
        <taxon>Gammaproteobacteria</taxon>
        <taxon>Kangiellales</taxon>
        <taxon>Kangiellaceae</taxon>
        <taxon>Kangiella</taxon>
    </lineage>
</organism>
<sequence>MYTTIYYLCAPLLCLRWVYKSFKPPQYREPMRERFGIVRRQQTSSIWIHAVSMGESIAAKTIIEKLLKLKPDLNIVVTTTTPTGAKQIIEGLGDKVIHHYSPCDLPGTIKRFTKRIQPSALVIMETELWPNWLHHLKSKNIPVILANARMSEKSAQKYLKFRTLSQQMMSAFKLVLPVNEKDAKRFIRLGVSPERCVTTGNIKFDQVFKSNGDESYFHSWENNPSTLVWLAASTHKGEDEILLKAHQKVLESLPEAKLIIVPRHPERFDEVSDLVAELGFSFHSRSQPNTWNDDNQVMLGDSMGELMLAYKLSDIAFVGGSLVLIGGHNMIEPASLGKPVLSGPHVHNFSEVYRELSTQGGAKTVDSVESISGAVTRLMLDQQERQLMGQKALAVVEQSRGALDKTVNQLEPFL</sequence>
<dbReference type="EMBL" id="QICH01000001">
    <property type="protein sequence ID" value="PXF64627.1"/>
    <property type="molecule type" value="Genomic_DNA"/>
</dbReference>
<dbReference type="Gene3D" id="3.40.50.2000">
    <property type="entry name" value="Glycogen Phosphorylase B"/>
    <property type="match status" value="1"/>
</dbReference>
<dbReference type="AlphaFoldDB" id="A0A318DCF1"/>
<feature type="site" description="Transition state stabilizer" evidence="11">
    <location>
        <position position="203"/>
    </location>
</feature>
<evidence type="ECO:0000256" key="6">
    <source>
        <dbReference type="ARBA" id="ARBA00022679"/>
    </source>
</evidence>
<feature type="site" description="Transition state stabilizer" evidence="11">
    <location>
        <position position="125"/>
    </location>
</feature>
<comment type="pathway">
    <text evidence="2 12">Bacterial outer membrane biogenesis; LPS core biosynthesis.</text>
</comment>
<dbReference type="NCBIfam" id="NF004388">
    <property type="entry name" value="PRK05749.1-4"/>
    <property type="match status" value="1"/>
</dbReference>
<keyword evidence="6 12" id="KW-0808">Transferase</keyword>
<comment type="subcellular location">
    <subcellularLocation>
        <location evidence="1">Cell inner membrane</location>
        <topology evidence="1">Single-pass membrane protein</topology>
        <orientation evidence="1">Cytoplasmic side</orientation>
    </subcellularLocation>
    <subcellularLocation>
        <location evidence="12">Cell membrane</location>
    </subcellularLocation>
</comment>
<evidence type="ECO:0000256" key="4">
    <source>
        <dbReference type="ARBA" id="ARBA00012621"/>
    </source>
</evidence>
<evidence type="ECO:0000259" key="13">
    <source>
        <dbReference type="Pfam" id="PF04413"/>
    </source>
</evidence>
<feature type="domain" description="3-deoxy-D-manno-octulosonic-acid transferase N-terminal" evidence="13">
    <location>
        <begin position="31"/>
        <end position="206"/>
    </location>
</feature>
<keyword evidence="12" id="KW-0472">Membrane</keyword>
<dbReference type="FunFam" id="3.40.50.11720:FF:000001">
    <property type="entry name" value="3-deoxy-D-manno-octulosonic acid transferase"/>
    <property type="match status" value="1"/>
</dbReference>
<reference evidence="14 15" key="1">
    <citation type="submission" date="2018-05" db="EMBL/GenBank/DDBJ databases">
        <title>Kangiella spongicola genome sequence.</title>
        <authorList>
            <person name="Maclea K.S."/>
            <person name="Goen A.E."/>
            <person name="Kelley C."/>
            <person name="Underriner A."/>
            <person name="Silverwood T."/>
            <person name="Trachtenberg A.M."/>
        </authorList>
    </citation>
    <scope>NUCLEOTIDE SEQUENCE [LARGE SCALE GENOMIC DNA]</scope>
    <source>
        <strain evidence="14 15">ATCC BAA-2076</strain>
    </source>
</reference>
<evidence type="ECO:0000256" key="2">
    <source>
        <dbReference type="ARBA" id="ARBA00004713"/>
    </source>
</evidence>
<dbReference type="OrthoDB" id="9789797at2"/>
<dbReference type="UniPathway" id="UPA00958"/>
<dbReference type="Pfam" id="PF04413">
    <property type="entry name" value="Glycos_transf_N"/>
    <property type="match status" value="1"/>
</dbReference>
<name>A0A318DCF1_9GAMM</name>
<dbReference type="EC" id="2.4.99.12" evidence="4 12"/>
<dbReference type="GO" id="GO:0005886">
    <property type="term" value="C:plasma membrane"/>
    <property type="evidence" value="ECO:0007669"/>
    <property type="project" value="UniProtKB-SubCell"/>
</dbReference>
<feature type="active site" description="Proton acceptor" evidence="10">
    <location>
        <position position="55"/>
    </location>
</feature>
<evidence type="ECO:0000256" key="1">
    <source>
        <dbReference type="ARBA" id="ARBA00004388"/>
    </source>
</evidence>
<dbReference type="InterPro" id="IPR038107">
    <property type="entry name" value="Glycos_transf_N_sf"/>
</dbReference>
<dbReference type="Proteomes" id="UP000247689">
    <property type="component" value="Unassembled WGS sequence"/>
</dbReference>
<proteinExistence type="inferred from homology"/>
<keyword evidence="12" id="KW-0448">Lipopolysaccharide biosynthesis</keyword>
<comment type="catalytic activity">
    <reaction evidence="9 12">
        <text>lipid IVA (E. coli) + CMP-3-deoxy-beta-D-manno-octulosonate = alpha-Kdo-(2-&gt;6)-lipid IVA (E. coli) + CMP + H(+)</text>
        <dbReference type="Rhea" id="RHEA:28066"/>
        <dbReference type="ChEBI" id="CHEBI:15378"/>
        <dbReference type="ChEBI" id="CHEBI:58603"/>
        <dbReference type="ChEBI" id="CHEBI:60364"/>
        <dbReference type="ChEBI" id="CHEBI:60377"/>
        <dbReference type="ChEBI" id="CHEBI:85987"/>
        <dbReference type="EC" id="2.4.99.12"/>
    </reaction>
</comment>
<dbReference type="PANTHER" id="PTHR42755">
    <property type="entry name" value="3-DEOXY-MANNO-OCTULOSONATE CYTIDYLYLTRANSFERASE"/>
    <property type="match status" value="1"/>
</dbReference>
<comment type="caution">
    <text evidence="14">The sequence shown here is derived from an EMBL/GenBank/DDBJ whole genome shotgun (WGS) entry which is preliminary data.</text>
</comment>
<keyword evidence="15" id="KW-1185">Reference proteome</keyword>
<comment type="similarity">
    <text evidence="3">Belongs to the glycosyltransferase group 1 family. Glycosyltransferase 30 subfamily.</text>
</comment>
<comment type="function">
    <text evidence="12">Involved in lipopolysaccharide (LPS) biosynthesis. Catalyzes the transfer of 3-deoxy-D-manno-octulosonate (Kdo) residue(s) from CMP-Kdo to lipid IV(A), the tetraacyldisaccharide-1,4'-bisphosphate precursor of lipid A.</text>
</comment>
<keyword evidence="7" id="KW-0735">Signal-anchor</keyword>
<evidence type="ECO:0000313" key="15">
    <source>
        <dbReference type="Proteomes" id="UP000247689"/>
    </source>
</evidence>
<evidence type="ECO:0000313" key="14">
    <source>
        <dbReference type="EMBL" id="PXF64627.1"/>
    </source>
</evidence>
<evidence type="ECO:0000256" key="7">
    <source>
        <dbReference type="ARBA" id="ARBA00022968"/>
    </source>
</evidence>
<evidence type="ECO:0000256" key="9">
    <source>
        <dbReference type="ARBA" id="ARBA00049183"/>
    </source>
</evidence>
<dbReference type="GO" id="GO:0009245">
    <property type="term" value="P:lipid A biosynthetic process"/>
    <property type="evidence" value="ECO:0007669"/>
    <property type="project" value="TreeGrafter"/>
</dbReference>
<keyword evidence="7" id="KW-0812">Transmembrane</keyword>
<evidence type="ECO:0000256" key="10">
    <source>
        <dbReference type="PIRSR" id="PIRSR639901-1"/>
    </source>
</evidence>
<dbReference type="InterPro" id="IPR007507">
    <property type="entry name" value="Glycos_transf_N"/>
</dbReference>
<evidence type="ECO:0000256" key="5">
    <source>
        <dbReference type="ARBA" id="ARBA00019077"/>
    </source>
</evidence>
<evidence type="ECO:0000256" key="3">
    <source>
        <dbReference type="ARBA" id="ARBA00006380"/>
    </source>
</evidence>
<dbReference type="Gene3D" id="3.40.50.11720">
    <property type="entry name" value="3-Deoxy-D-manno-octulosonic-acid transferase, N-terminal domain"/>
    <property type="match status" value="1"/>
</dbReference>
<dbReference type="InterPro" id="IPR039901">
    <property type="entry name" value="Kdotransferase"/>
</dbReference>
<dbReference type="SUPFAM" id="SSF53756">
    <property type="entry name" value="UDP-Glycosyltransferase/glycogen phosphorylase"/>
    <property type="match status" value="1"/>
</dbReference>
<accession>A0A318DCF1</accession>
<keyword evidence="12" id="KW-1003">Cell membrane</keyword>
<gene>
    <name evidence="14" type="ORF">DL796_01210</name>
</gene>
<protein>
    <recommendedName>
        <fullName evidence="5 12">3-deoxy-D-manno-octulosonic acid transferase</fullName>
        <shortName evidence="12">Kdo transferase</shortName>
        <ecNumber evidence="4 12">2.4.99.12</ecNumber>
    </recommendedName>
    <alternativeName>
        <fullName evidence="8 12">Lipid IV(A) 3-deoxy-D-manno-octulosonic acid transferase</fullName>
    </alternativeName>
</protein>